<dbReference type="Proteomes" id="UP000031668">
    <property type="component" value="Unassembled WGS sequence"/>
</dbReference>
<dbReference type="PANTHER" id="PTHR47163">
    <property type="entry name" value="DDE_TNP_IS1595 DOMAIN-CONTAINING PROTEIN"/>
    <property type="match status" value="1"/>
</dbReference>
<proteinExistence type="predicted"/>
<dbReference type="InterPro" id="IPR053164">
    <property type="entry name" value="IS1016-like_transposase"/>
</dbReference>
<gene>
    <name evidence="1" type="ORF">RF11_14099</name>
</gene>
<organism evidence="1 2">
    <name type="scientific">Thelohanellus kitauei</name>
    <name type="common">Myxosporean</name>
    <dbReference type="NCBI Taxonomy" id="669202"/>
    <lineage>
        <taxon>Eukaryota</taxon>
        <taxon>Metazoa</taxon>
        <taxon>Cnidaria</taxon>
        <taxon>Myxozoa</taxon>
        <taxon>Myxosporea</taxon>
        <taxon>Bivalvulida</taxon>
        <taxon>Platysporina</taxon>
        <taxon>Myxobolidae</taxon>
        <taxon>Thelohanellus</taxon>
    </lineage>
</organism>
<reference evidence="1 2" key="1">
    <citation type="journal article" date="2014" name="Genome Biol. Evol.">
        <title>The genome of the myxosporean Thelohanellus kitauei shows adaptations to nutrient acquisition within its fish host.</title>
        <authorList>
            <person name="Yang Y."/>
            <person name="Xiong J."/>
            <person name="Zhou Z."/>
            <person name="Huo F."/>
            <person name="Miao W."/>
            <person name="Ran C."/>
            <person name="Liu Y."/>
            <person name="Zhang J."/>
            <person name="Feng J."/>
            <person name="Wang M."/>
            <person name="Wang M."/>
            <person name="Wang L."/>
            <person name="Yao B."/>
        </authorList>
    </citation>
    <scope>NUCLEOTIDE SEQUENCE [LARGE SCALE GENOMIC DNA]</scope>
    <source>
        <strain evidence="1">Wuqing</strain>
    </source>
</reference>
<sequence>MVYSIYSLSRENLNNKKNTQEFLLCWHLLPSSLNCRGGKKTNEKNETIDINCFFNRFGNATIETALVQCETSVLHESTNTDHCRVLHIQYGIVLSGGGFKEWKNRGNWLVGPLRDMVETKERFLIPVPKRDRETLQPIICDNVLPGIKSKLIEDYNFLNINHSINFVDPHYGANTQNIESTWWKIKRNLPQTHTRKTVFIYILENISGGKWYIDLVVMYLSISSNASPICFNFQL</sequence>
<name>A0A0C2IUT5_THEKT</name>
<dbReference type="PANTHER" id="PTHR47163:SF2">
    <property type="entry name" value="SI:DKEY-17M8.2"/>
    <property type="match status" value="1"/>
</dbReference>
<evidence type="ECO:0000313" key="2">
    <source>
        <dbReference type="Proteomes" id="UP000031668"/>
    </source>
</evidence>
<protein>
    <recommendedName>
        <fullName evidence="3">ISXO2-like transposase domain-containing protein</fullName>
    </recommendedName>
</protein>
<comment type="caution">
    <text evidence="1">The sequence shown here is derived from an EMBL/GenBank/DDBJ whole genome shotgun (WGS) entry which is preliminary data.</text>
</comment>
<keyword evidence="2" id="KW-1185">Reference proteome</keyword>
<dbReference type="AlphaFoldDB" id="A0A0C2IUT5"/>
<dbReference type="EMBL" id="JWZT01002578">
    <property type="protein sequence ID" value="KII69129.1"/>
    <property type="molecule type" value="Genomic_DNA"/>
</dbReference>
<evidence type="ECO:0000313" key="1">
    <source>
        <dbReference type="EMBL" id="KII69129.1"/>
    </source>
</evidence>
<evidence type="ECO:0008006" key="3">
    <source>
        <dbReference type="Google" id="ProtNLM"/>
    </source>
</evidence>
<accession>A0A0C2IUT5</accession>